<organism evidence="3 4">
    <name type="scientific">Xanthobacter flavus</name>
    <dbReference type="NCBI Taxonomy" id="281"/>
    <lineage>
        <taxon>Bacteria</taxon>
        <taxon>Pseudomonadati</taxon>
        <taxon>Pseudomonadota</taxon>
        <taxon>Alphaproteobacteria</taxon>
        <taxon>Hyphomicrobiales</taxon>
        <taxon>Xanthobacteraceae</taxon>
        <taxon>Xanthobacter</taxon>
    </lineage>
</organism>
<dbReference type="SUPFAM" id="SSF51161">
    <property type="entry name" value="Trimeric LpxA-like enzymes"/>
    <property type="match status" value="1"/>
</dbReference>
<dbReference type="GO" id="GO:0016746">
    <property type="term" value="F:acyltransferase activity"/>
    <property type="evidence" value="ECO:0007669"/>
    <property type="project" value="UniProtKB-KW"/>
</dbReference>
<accession>A0ABU1KA95</accession>
<gene>
    <name evidence="3" type="ORF">GGQ86_000210</name>
</gene>
<keyword evidence="2 3" id="KW-0808">Transferase</keyword>
<evidence type="ECO:0000313" key="3">
    <source>
        <dbReference type="EMBL" id="MDR6331763.1"/>
    </source>
</evidence>
<comment type="similarity">
    <text evidence="1">Belongs to the transferase hexapeptide repeat family.</text>
</comment>
<dbReference type="Gene3D" id="2.160.10.10">
    <property type="entry name" value="Hexapeptide repeat proteins"/>
    <property type="match status" value="1"/>
</dbReference>
<comment type="caution">
    <text evidence="3">The sequence shown here is derived from an EMBL/GenBank/DDBJ whole genome shotgun (WGS) entry which is preliminary data.</text>
</comment>
<dbReference type="InterPro" id="IPR051159">
    <property type="entry name" value="Hexapeptide_acetyltransf"/>
</dbReference>
<dbReference type="PANTHER" id="PTHR23416:SF23">
    <property type="entry name" value="ACETYLTRANSFERASE C18B11.09C-RELATED"/>
    <property type="match status" value="1"/>
</dbReference>
<dbReference type="GeneID" id="95762907"/>
<dbReference type="InterPro" id="IPR011004">
    <property type="entry name" value="Trimer_LpxA-like_sf"/>
</dbReference>
<name>A0ABU1KA95_XANFL</name>
<protein>
    <submittedName>
        <fullName evidence="3">Colanic acid biosynthesis acetyltransferase WcaF</fullName>
        <ecNumber evidence="3">2.3.1.-</ecNumber>
    </submittedName>
</protein>
<dbReference type="PANTHER" id="PTHR23416">
    <property type="entry name" value="SIALIC ACID SYNTHASE-RELATED"/>
    <property type="match status" value="1"/>
</dbReference>
<dbReference type="CDD" id="cd05825">
    <property type="entry name" value="LbH_wcaF_like"/>
    <property type="match status" value="1"/>
</dbReference>
<reference evidence="3 4" key="1">
    <citation type="submission" date="2023-07" db="EMBL/GenBank/DDBJ databases">
        <title>Genomic Encyclopedia of Type Strains, Phase IV (KMG-IV): sequencing the most valuable type-strain genomes for metagenomic binning, comparative biology and taxonomic classification.</title>
        <authorList>
            <person name="Goeker M."/>
        </authorList>
    </citation>
    <scope>NUCLEOTIDE SEQUENCE [LARGE SCALE GENOMIC DNA]</scope>
    <source>
        <strain evidence="3 4">DSM 338</strain>
    </source>
</reference>
<keyword evidence="4" id="KW-1185">Reference proteome</keyword>
<dbReference type="EMBL" id="JAVDPY010000001">
    <property type="protein sequence ID" value="MDR6331763.1"/>
    <property type="molecule type" value="Genomic_DNA"/>
</dbReference>
<evidence type="ECO:0000313" key="4">
    <source>
        <dbReference type="Proteomes" id="UP001245370"/>
    </source>
</evidence>
<sequence>MSDRDILDASRVDTWRGGSSFTLANLLHRTAFRITWLLLARWTLPKWHGWRRMILRGFGATIAPTAGIYPSARIWSPANLEVGDYAFIGPDVTVYSMGRIVLEPYALVSQGAYICAGTHDIEDVNFQLRSAPIRIEARAWVAAQAFVGPGVTVGRGAVLGARSCAFKNLEPWTVYVGNPAKAIKPRNVRFPDCPN</sequence>
<dbReference type="Proteomes" id="UP001245370">
    <property type="component" value="Unassembled WGS sequence"/>
</dbReference>
<dbReference type="EC" id="2.3.1.-" evidence="3"/>
<evidence type="ECO:0000256" key="2">
    <source>
        <dbReference type="ARBA" id="ARBA00022679"/>
    </source>
</evidence>
<evidence type="ECO:0000256" key="1">
    <source>
        <dbReference type="ARBA" id="ARBA00007274"/>
    </source>
</evidence>
<keyword evidence="3" id="KW-0012">Acyltransferase</keyword>
<dbReference type="RefSeq" id="WP_237353324.1">
    <property type="nucleotide sequence ID" value="NZ_BSDO01000002.1"/>
</dbReference>
<proteinExistence type="inferred from homology"/>